<sequence>MNQFPLSGPSGARRARARWLALLAVCAVHGAQAQGPVAQAGGVPAAGTPVAGTPVAGIPAAGTPAAVTPVAGMPAARMPAARMPAARMPAARMPAAGTQAARTAEPPKPPPEGDIPVPSVTVEGERPTNRIDRQVYDIKADVSTTNGSAADALGNVPSVAVDPDGSVSLRGNSNVQILIDGKPSAMLQGENRGAALAAMAADDIESVEVINNPGAQFGNEGGGGPIINLVTRRNRRAGGLGVANLNAGTGGRANSALSGSYNQGLFSFQGGINARHDGRDSMATVARERIDPVSGAVRRSTQQSSGEGLNDAFGINGGVGYNLGTRSKLAANLAYSKRSNDQRGRDHYVNNSATGELASDYLRTSERSGTSESSSWGVRGEHKGEADGELFKMDLRVSTSSNRNDSAYANSYLYDSGGKQRAFNRQGSGSRNRITDWTGDYERSVDTAMLKLGYKLARNAGSVDARHVNIDALTMDETDNAARSNRFALDETTAALYGSWQWRIDERWGVLGGVRAEITQVELRQLTARTEARNDYLSTIPSFFISYKASDKTTIRLSYAHRIQRPAAGDLNPFVVYRDEVNVSSGNPGLLPSETDSIELGLDTSLGPVDTNLRAFLRKEHDLISERRYFIGDNVLLTTRDNSGSRQSGGLEFSLSGKVGKTLSLSASGNVGYSEQAYLNNSGAAMRRSATSLNVRGRINYQLSAADQLQVVFNTQGKSLIGQGVREPNSTVNLSYRHSLTARLNVVLNVTDVFNSNTTQSRIDSDILRESSLRRYDGRLMYVGLSYRLGGVTPGGRRPGA</sequence>
<comment type="caution">
    <text evidence="13">The sequence shown here is derived from an EMBL/GenBank/DDBJ whole genome shotgun (WGS) entry which is preliminary data.</text>
</comment>
<feature type="region of interest" description="Disordered" evidence="10">
    <location>
        <begin position="359"/>
        <end position="382"/>
    </location>
</feature>
<name>A0ABX0NVZ5_9BURK</name>
<dbReference type="EMBL" id="WHJH01000022">
    <property type="protein sequence ID" value="NHZ90905.1"/>
    <property type="molecule type" value="Genomic_DNA"/>
</dbReference>
<feature type="region of interest" description="Disordered" evidence="10">
    <location>
        <begin position="93"/>
        <end position="122"/>
    </location>
</feature>
<proteinExistence type="inferred from homology"/>
<evidence type="ECO:0000313" key="14">
    <source>
        <dbReference type="Proteomes" id="UP000609726"/>
    </source>
</evidence>
<keyword evidence="14" id="KW-1185">Reference proteome</keyword>
<feature type="chain" id="PRO_5047504602" evidence="11">
    <location>
        <begin position="34"/>
        <end position="801"/>
    </location>
</feature>
<dbReference type="SUPFAM" id="SSF56935">
    <property type="entry name" value="Porins"/>
    <property type="match status" value="1"/>
</dbReference>
<dbReference type="RefSeq" id="WP_166878036.1">
    <property type="nucleotide sequence ID" value="NZ_WHJH01000022.1"/>
</dbReference>
<evidence type="ECO:0000256" key="6">
    <source>
        <dbReference type="ARBA" id="ARBA00023136"/>
    </source>
</evidence>
<dbReference type="Proteomes" id="UP000609726">
    <property type="component" value="Unassembled WGS sequence"/>
</dbReference>
<organism evidence="13 14">
    <name type="scientific">Massilia mucilaginosa</name>
    <dbReference type="NCBI Taxonomy" id="2609282"/>
    <lineage>
        <taxon>Bacteria</taxon>
        <taxon>Pseudomonadati</taxon>
        <taxon>Pseudomonadota</taxon>
        <taxon>Betaproteobacteria</taxon>
        <taxon>Burkholderiales</taxon>
        <taxon>Oxalobacteraceae</taxon>
        <taxon>Telluria group</taxon>
        <taxon>Massilia</taxon>
    </lineage>
</organism>
<dbReference type="InterPro" id="IPR037066">
    <property type="entry name" value="Plug_dom_sf"/>
</dbReference>
<keyword evidence="6 9" id="KW-0472">Membrane</keyword>
<comment type="subcellular location">
    <subcellularLocation>
        <location evidence="1 9">Cell outer membrane</location>
        <topology evidence="1 9">Multi-pass membrane protein</topology>
    </subcellularLocation>
</comment>
<protein>
    <submittedName>
        <fullName evidence="13">TonB-dependent receptor</fullName>
    </submittedName>
</protein>
<evidence type="ECO:0000256" key="10">
    <source>
        <dbReference type="SAM" id="MobiDB-lite"/>
    </source>
</evidence>
<comment type="similarity">
    <text evidence="2 9">Belongs to the TonB-dependent receptor family.</text>
</comment>
<feature type="signal peptide" evidence="11">
    <location>
        <begin position="1"/>
        <end position="33"/>
    </location>
</feature>
<keyword evidence="7 13" id="KW-0675">Receptor</keyword>
<accession>A0ABX0NVZ5</accession>
<feature type="domain" description="Outer membrane protein beta-barrel" evidence="12">
    <location>
        <begin position="382"/>
        <end position="787"/>
    </location>
</feature>
<keyword evidence="4 9" id="KW-1134">Transmembrane beta strand</keyword>
<reference evidence="13 14" key="1">
    <citation type="submission" date="2019-10" db="EMBL/GenBank/DDBJ databases">
        <title>Taxonomy of Antarctic Massilia spp.: description of Massilia rubra sp. nov., Massilia aquatica sp. nov., Massilia mucilaginosa sp. nov., Massilia frigida sp. nov. isolated from streams, lakes and regoliths.</title>
        <authorList>
            <person name="Holochova P."/>
            <person name="Sedlacek I."/>
            <person name="Kralova S."/>
            <person name="Maslanova I."/>
            <person name="Busse H.-J."/>
            <person name="Stankova E."/>
            <person name="Vrbovska V."/>
            <person name="Kovarovic V."/>
            <person name="Bartak M."/>
            <person name="Svec P."/>
            <person name="Pantucek R."/>
        </authorList>
    </citation>
    <scope>NUCLEOTIDE SEQUENCE [LARGE SCALE GENOMIC DNA]</scope>
    <source>
        <strain evidence="13 14">CCM 8733</strain>
    </source>
</reference>
<evidence type="ECO:0000313" key="13">
    <source>
        <dbReference type="EMBL" id="NHZ90905.1"/>
    </source>
</evidence>
<evidence type="ECO:0000256" key="5">
    <source>
        <dbReference type="ARBA" id="ARBA00022692"/>
    </source>
</evidence>
<feature type="compositionally biased region" description="Low complexity" evidence="10">
    <location>
        <begin position="367"/>
        <end position="377"/>
    </location>
</feature>
<evidence type="ECO:0000256" key="7">
    <source>
        <dbReference type="ARBA" id="ARBA00023170"/>
    </source>
</evidence>
<dbReference type="Pfam" id="PF14905">
    <property type="entry name" value="OMP_b-brl_3"/>
    <property type="match status" value="1"/>
</dbReference>
<dbReference type="Gene3D" id="2.40.170.20">
    <property type="entry name" value="TonB-dependent receptor, beta-barrel domain"/>
    <property type="match status" value="1"/>
</dbReference>
<keyword evidence="11" id="KW-0732">Signal</keyword>
<dbReference type="PROSITE" id="PS52016">
    <property type="entry name" value="TONB_DEPENDENT_REC_3"/>
    <property type="match status" value="1"/>
</dbReference>
<keyword evidence="3 9" id="KW-0813">Transport</keyword>
<evidence type="ECO:0000259" key="12">
    <source>
        <dbReference type="Pfam" id="PF14905"/>
    </source>
</evidence>
<keyword evidence="8 9" id="KW-0998">Cell outer membrane</keyword>
<evidence type="ECO:0000256" key="4">
    <source>
        <dbReference type="ARBA" id="ARBA00022452"/>
    </source>
</evidence>
<dbReference type="PANTHER" id="PTHR40980">
    <property type="entry name" value="PLUG DOMAIN-CONTAINING PROTEIN"/>
    <property type="match status" value="1"/>
</dbReference>
<dbReference type="InterPro" id="IPR041700">
    <property type="entry name" value="OMP_b-brl_3"/>
</dbReference>
<evidence type="ECO:0000256" key="3">
    <source>
        <dbReference type="ARBA" id="ARBA00022448"/>
    </source>
</evidence>
<dbReference type="PANTHER" id="PTHR40980:SF4">
    <property type="entry name" value="TONB-DEPENDENT RECEPTOR-LIKE BETA-BARREL DOMAIN-CONTAINING PROTEIN"/>
    <property type="match status" value="1"/>
</dbReference>
<dbReference type="InterPro" id="IPR039426">
    <property type="entry name" value="TonB-dep_rcpt-like"/>
</dbReference>
<evidence type="ECO:0000256" key="1">
    <source>
        <dbReference type="ARBA" id="ARBA00004571"/>
    </source>
</evidence>
<gene>
    <name evidence="13" type="ORF">F2P45_18020</name>
</gene>
<keyword evidence="5 9" id="KW-0812">Transmembrane</keyword>
<evidence type="ECO:0000256" key="11">
    <source>
        <dbReference type="SAM" id="SignalP"/>
    </source>
</evidence>
<dbReference type="InterPro" id="IPR036942">
    <property type="entry name" value="Beta-barrel_TonB_sf"/>
</dbReference>
<evidence type="ECO:0000256" key="2">
    <source>
        <dbReference type="ARBA" id="ARBA00009810"/>
    </source>
</evidence>
<evidence type="ECO:0000256" key="8">
    <source>
        <dbReference type="ARBA" id="ARBA00023237"/>
    </source>
</evidence>
<dbReference type="Gene3D" id="2.170.130.10">
    <property type="entry name" value="TonB-dependent receptor, plug domain"/>
    <property type="match status" value="1"/>
</dbReference>
<evidence type="ECO:0000256" key="9">
    <source>
        <dbReference type="PROSITE-ProRule" id="PRU01360"/>
    </source>
</evidence>